<comment type="caution">
    <text evidence="9">The sequence shown here is derived from an EMBL/GenBank/DDBJ whole genome shotgun (WGS) entry which is preliminary data.</text>
</comment>
<dbReference type="Gene3D" id="1.10.3210.10">
    <property type="entry name" value="Hypothetical protein af1432"/>
    <property type="match status" value="1"/>
</dbReference>
<organism evidence="9 10">
    <name type="scientific">Actinocrinis puniceicyclus</name>
    <dbReference type="NCBI Taxonomy" id="977794"/>
    <lineage>
        <taxon>Bacteria</taxon>
        <taxon>Bacillati</taxon>
        <taxon>Actinomycetota</taxon>
        <taxon>Actinomycetes</taxon>
        <taxon>Catenulisporales</taxon>
        <taxon>Actinospicaceae</taxon>
        <taxon>Actinocrinis</taxon>
    </lineage>
</organism>
<gene>
    <name evidence="9" type="ORF">KGA66_26355</name>
</gene>
<evidence type="ECO:0000313" key="9">
    <source>
        <dbReference type="EMBL" id="MBS2966588.1"/>
    </source>
</evidence>
<evidence type="ECO:0000256" key="4">
    <source>
        <dbReference type="ARBA" id="ARBA00011738"/>
    </source>
</evidence>
<dbReference type="EC" id="3.1.3.89" evidence="5"/>
<proteinExistence type="predicted"/>
<dbReference type="Proteomes" id="UP000677913">
    <property type="component" value="Unassembled WGS sequence"/>
</dbReference>
<evidence type="ECO:0000313" key="10">
    <source>
        <dbReference type="Proteomes" id="UP000677913"/>
    </source>
</evidence>
<dbReference type="AlphaFoldDB" id="A0A8J7WS75"/>
<dbReference type="GO" id="GO:0046872">
    <property type="term" value="F:metal ion binding"/>
    <property type="evidence" value="ECO:0007669"/>
    <property type="project" value="UniProtKB-KW"/>
</dbReference>
<dbReference type="PANTHER" id="PTHR11845">
    <property type="entry name" value="5'-DEOXYNUCLEOTIDASE HDDC2"/>
    <property type="match status" value="1"/>
</dbReference>
<dbReference type="EMBL" id="JAGSXH010000167">
    <property type="protein sequence ID" value="MBS2966588.1"/>
    <property type="molecule type" value="Genomic_DNA"/>
</dbReference>
<evidence type="ECO:0000256" key="7">
    <source>
        <dbReference type="ARBA" id="ARBA00022801"/>
    </source>
</evidence>
<dbReference type="SUPFAM" id="SSF109604">
    <property type="entry name" value="HD-domain/PDEase-like"/>
    <property type="match status" value="1"/>
</dbReference>
<dbReference type="GO" id="GO:0005737">
    <property type="term" value="C:cytoplasm"/>
    <property type="evidence" value="ECO:0007669"/>
    <property type="project" value="TreeGrafter"/>
</dbReference>
<reference evidence="9" key="1">
    <citation type="submission" date="2021-04" db="EMBL/GenBank/DDBJ databases">
        <title>Genome based classification of Actinospica acidithermotolerans sp. nov., an actinobacterium isolated from an Indonesian hot spring.</title>
        <authorList>
            <person name="Kusuma A.B."/>
            <person name="Putra K.E."/>
            <person name="Nafisah S."/>
            <person name="Loh J."/>
            <person name="Nouioui I."/>
            <person name="Goodfellow M."/>
        </authorList>
    </citation>
    <scope>NUCLEOTIDE SEQUENCE</scope>
    <source>
        <strain evidence="9">DSM 45618</strain>
    </source>
</reference>
<comment type="subunit">
    <text evidence="4">Homodimer.</text>
</comment>
<keyword evidence="10" id="KW-1185">Reference proteome</keyword>
<comment type="catalytic activity">
    <reaction evidence="1">
        <text>a 2'-deoxyribonucleoside 5'-phosphate + H2O = a 2'-deoxyribonucleoside + phosphate</text>
        <dbReference type="Rhea" id="RHEA:36167"/>
        <dbReference type="ChEBI" id="CHEBI:15377"/>
        <dbReference type="ChEBI" id="CHEBI:18274"/>
        <dbReference type="ChEBI" id="CHEBI:43474"/>
        <dbReference type="ChEBI" id="CHEBI:65317"/>
        <dbReference type="EC" id="3.1.3.89"/>
    </reaction>
</comment>
<dbReference type="InterPro" id="IPR039356">
    <property type="entry name" value="YfbR/HDDC2"/>
</dbReference>
<name>A0A8J7WS75_9ACTN</name>
<evidence type="ECO:0000256" key="1">
    <source>
        <dbReference type="ARBA" id="ARBA00001638"/>
    </source>
</evidence>
<dbReference type="InterPro" id="IPR003607">
    <property type="entry name" value="HD/PDEase_dom"/>
</dbReference>
<accession>A0A8J7WS75</accession>
<comment type="cofactor">
    <cofactor evidence="3">
        <name>Co(2+)</name>
        <dbReference type="ChEBI" id="CHEBI:48828"/>
    </cofactor>
</comment>
<feature type="domain" description="HD/PDEase" evidence="8">
    <location>
        <begin position="34"/>
        <end position="148"/>
    </location>
</feature>
<dbReference type="SMART" id="SM00471">
    <property type="entry name" value="HDc"/>
    <property type="match status" value="1"/>
</dbReference>
<dbReference type="Pfam" id="PF13023">
    <property type="entry name" value="HD_3"/>
    <property type="match status" value="1"/>
</dbReference>
<dbReference type="PANTHER" id="PTHR11845:SF13">
    <property type="entry name" value="5'-DEOXYNUCLEOTIDASE HDDC2"/>
    <property type="match status" value="1"/>
</dbReference>
<dbReference type="RefSeq" id="WP_211471811.1">
    <property type="nucleotide sequence ID" value="NZ_JAGSXH010000167.1"/>
</dbReference>
<sequence>MEDSQFEGTARLIFEAGLLKLSKRTGWWICGVKDPESIAEHSFRTALIASLLAKLEGADPARAAYLALWHDSQETRVGDIPHIGRRYLDAASNEAVTADQTSGLPGPLAEEIRALVHDYEHGDSLEVQCAHDADKLECLFQAVEYRDTGHRNVAGWIESSRTKLNTKSAQRIADVAVTMSSQDWHRAALEQRAAVK</sequence>
<evidence type="ECO:0000256" key="6">
    <source>
        <dbReference type="ARBA" id="ARBA00022723"/>
    </source>
</evidence>
<dbReference type="InterPro" id="IPR006674">
    <property type="entry name" value="HD_domain"/>
</dbReference>
<keyword evidence="7" id="KW-0378">Hydrolase</keyword>
<evidence type="ECO:0000256" key="5">
    <source>
        <dbReference type="ARBA" id="ARBA00012964"/>
    </source>
</evidence>
<dbReference type="GO" id="GO:0002953">
    <property type="term" value="F:5'-deoxynucleotidase activity"/>
    <property type="evidence" value="ECO:0007669"/>
    <property type="project" value="UniProtKB-EC"/>
</dbReference>
<evidence type="ECO:0000259" key="8">
    <source>
        <dbReference type="SMART" id="SM00471"/>
    </source>
</evidence>
<keyword evidence="6" id="KW-0479">Metal-binding</keyword>
<evidence type="ECO:0000256" key="3">
    <source>
        <dbReference type="ARBA" id="ARBA00001941"/>
    </source>
</evidence>
<protein>
    <recommendedName>
        <fullName evidence="5">5'-deoxynucleotidase</fullName>
        <ecNumber evidence="5">3.1.3.89</ecNumber>
    </recommendedName>
</protein>
<evidence type="ECO:0000256" key="2">
    <source>
        <dbReference type="ARBA" id="ARBA00001936"/>
    </source>
</evidence>
<comment type="cofactor">
    <cofactor evidence="2">
        <name>Mn(2+)</name>
        <dbReference type="ChEBI" id="CHEBI:29035"/>
    </cofactor>
</comment>